<dbReference type="AlphaFoldDB" id="A0A263D6M1"/>
<dbReference type="GO" id="GO:0032259">
    <property type="term" value="P:methylation"/>
    <property type="evidence" value="ECO:0007669"/>
    <property type="project" value="UniProtKB-KW"/>
</dbReference>
<dbReference type="Pfam" id="PF08241">
    <property type="entry name" value="Methyltransf_11"/>
    <property type="match status" value="1"/>
</dbReference>
<dbReference type="PANTHER" id="PTHR44068:SF11">
    <property type="entry name" value="GERANYL DIPHOSPHATE 2-C-METHYLTRANSFERASE"/>
    <property type="match status" value="1"/>
</dbReference>
<dbReference type="EMBL" id="NKYE01000003">
    <property type="protein sequence ID" value="OZM74162.1"/>
    <property type="molecule type" value="Genomic_DNA"/>
</dbReference>
<dbReference type="InterPro" id="IPR050447">
    <property type="entry name" value="Erg6_SMT_methyltransf"/>
</dbReference>
<dbReference type="InterPro" id="IPR013216">
    <property type="entry name" value="Methyltransf_11"/>
</dbReference>
<evidence type="ECO:0000313" key="4">
    <source>
        <dbReference type="Proteomes" id="UP000242444"/>
    </source>
</evidence>
<dbReference type="InterPro" id="IPR029063">
    <property type="entry name" value="SAM-dependent_MTases_sf"/>
</dbReference>
<dbReference type="RefSeq" id="WP_094861919.1">
    <property type="nucleotide sequence ID" value="NZ_NKYE01000003.1"/>
</dbReference>
<gene>
    <name evidence="3" type="ORF">CFN78_07885</name>
</gene>
<evidence type="ECO:0000259" key="2">
    <source>
        <dbReference type="Pfam" id="PF08241"/>
    </source>
</evidence>
<protein>
    <submittedName>
        <fullName evidence="3">SAM-dependent methyltransferase</fullName>
    </submittedName>
</protein>
<keyword evidence="4" id="KW-1185">Reference proteome</keyword>
<dbReference type="SUPFAM" id="SSF53335">
    <property type="entry name" value="S-adenosyl-L-methionine-dependent methyltransferases"/>
    <property type="match status" value="1"/>
</dbReference>
<keyword evidence="1 3" id="KW-0808">Transferase</keyword>
<reference evidence="3 4" key="1">
    <citation type="submission" date="2017-07" db="EMBL/GenBank/DDBJ databases">
        <title>Amycolatopsis antarcticus sp. nov., isolated from the surface of an Antarcticus brown macroalga.</title>
        <authorList>
            <person name="Wang J."/>
            <person name="Leiva S."/>
            <person name="Huang J."/>
            <person name="Huang Y."/>
        </authorList>
    </citation>
    <scope>NUCLEOTIDE SEQUENCE [LARGE SCALE GENOMIC DNA]</scope>
    <source>
        <strain evidence="3 4">AU-G6</strain>
    </source>
</reference>
<organism evidence="3 4">
    <name type="scientific">Amycolatopsis antarctica</name>
    <dbReference type="NCBI Taxonomy" id="1854586"/>
    <lineage>
        <taxon>Bacteria</taxon>
        <taxon>Bacillati</taxon>
        <taxon>Actinomycetota</taxon>
        <taxon>Actinomycetes</taxon>
        <taxon>Pseudonocardiales</taxon>
        <taxon>Pseudonocardiaceae</taxon>
        <taxon>Amycolatopsis</taxon>
    </lineage>
</organism>
<dbReference type="OrthoDB" id="9769602at2"/>
<dbReference type="Proteomes" id="UP000242444">
    <property type="component" value="Unassembled WGS sequence"/>
</dbReference>
<evidence type="ECO:0000313" key="3">
    <source>
        <dbReference type="EMBL" id="OZM74162.1"/>
    </source>
</evidence>
<name>A0A263D6M1_9PSEU</name>
<sequence length="296" mass="33780">MLTRVRNIGKIVRAVTTRNPDQRVRRFYELPDPRSQFADRATRYINIGYWASDRTTVDEAGNAIAGLLADSARFEPGQRVLDVGCGYGDQDFLWLQEKEPEVIHALDVTPHQIEAAKARAAAEGVAERLRFTVGTATELRFPDDSFDRVVALDAALHFNTRADFFREALRVLRPGGVLATVDTIPLDESTPRKVFRSPRFSLYRVGVPDENWYDRESYARRLAEAGFVDGVVTSIREHTWEPWYRYWSTLANDDRARAAVAPEIARTVEREWADTELIRRELSLLDYVVAVAEKPH</sequence>
<accession>A0A263D6M1</accession>
<dbReference type="PANTHER" id="PTHR44068">
    <property type="entry name" value="ZGC:194242"/>
    <property type="match status" value="1"/>
</dbReference>
<evidence type="ECO:0000256" key="1">
    <source>
        <dbReference type="ARBA" id="ARBA00022679"/>
    </source>
</evidence>
<proteinExistence type="predicted"/>
<keyword evidence="3" id="KW-0489">Methyltransferase</keyword>
<dbReference type="Gene3D" id="3.40.50.150">
    <property type="entry name" value="Vaccinia Virus protein VP39"/>
    <property type="match status" value="1"/>
</dbReference>
<dbReference type="GO" id="GO:0008757">
    <property type="term" value="F:S-adenosylmethionine-dependent methyltransferase activity"/>
    <property type="evidence" value="ECO:0007669"/>
    <property type="project" value="InterPro"/>
</dbReference>
<feature type="domain" description="Methyltransferase type 11" evidence="2">
    <location>
        <begin position="81"/>
        <end position="179"/>
    </location>
</feature>
<dbReference type="InParanoid" id="A0A263D6M1"/>
<comment type="caution">
    <text evidence="3">The sequence shown here is derived from an EMBL/GenBank/DDBJ whole genome shotgun (WGS) entry which is preliminary data.</text>
</comment>
<dbReference type="CDD" id="cd02440">
    <property type="entry name" value="AdoMet_MTases"/>
    <property type="match status" value="1"/>
</dbReference>